<keyword evidence="5 6" id="KW-0472">Membrane</keyword>
<feature type="transmembrane region" description="Helical" evidence="6">
    <location>
        <begin position="524"/>
        <end position="542"/>
    </location>
</feature>
<dbReference type="CDD" id="cd06582">
    <property type="entry name" value="TM_PBP1_LivH_like"/>
    <property type="match status" value="1"/>
</dbReference>
<feature type="transmembrane region" description="Helical" evidence="6">
    <location>
        <begin position="57"/>
        <end position="79"/>
    </location>
</feature>
<feature type="transmembrane region" description="Helical" evidence="6">
    <location>
        <begin position="563"/>
        <end position="590"/>
    </location>
</feature>
<keyword evidence="2" id="KW-1003">Cell membrane</keyword>
<dbReference type="AlphaFoldDB" id="A0A6J7FWA6"/>
<feature type="transmembrane region" description="Helical" evidence="6">
    <location>
        <begin position="91"/>
        <end position="109"/>
    </location>
</feature>
<feature type="transmembrane region" description="Helical" evidence="6">
    <location>
        <begin position="234"/>
        <end position="259"/>
    </location>
</feature>
<feature type="transmembrane region" description="Helical" evidence="6">
    <location>
        <begin position="143"/>
        <end position="164"/>
    </location>
</feature>
<evidence type="ECO:0000313" key="10">
    <source>
        <dbReference type="EMBL" id="CAB4899787.1"/>
    </source>
</evidence>
<dbReference type="EMBL" id="CAEZYH010000055">
    <property type="protein sequence ID" value="CAB4723482.1"/>
    <property type="molecule type" value="Genomic_DNA"/>
</dbReference>
<feature type="transmembrane region" description="Helical" evidence="6">
    <location>
        <begin position="397"/>
        <end position="420"/>
    </location>
</feature>
<dbReference type="PANTHER" id="PTHR30482">
    <property type="entry name" value="HIGH-AFFINITY BRANCHED-CHAIN AMINO ACID TRANSPORT SYSTEM PERMEASE"/>
    <property type="match status" value="1"/>
</dbReference>
<organism evidence="10">
    <name type="scientific">freshwater metagenome</name>
    <dbReference type="NCBI Taxonomy" id="449393"/>
    <lineage>
        <taxon>unclassified sequences</taxon>
        <taxon>metagenomes</taxon>
        <taxon>ecological metagenomes</taxon>
    </lineage>
</organism>
<comment type="subcellular location">
    <subcellularLocation>
        <location evidence="1">Cell membrane</location>
        <topology evidence="1">Multi-pass membrane protein</topology>
    </subcellularLocation>
</comment>
<keyword evidence="3 6" id="KW-0812">Transmembrane</keyword>
<accession>A0A6J7FWA6</accession>
<evidence type="ECO:0000256" key="6">
    <source>
        <dbReference type="SAM" id="Phobius"/>
    </source>
</evidence>
<sequence>MSVIWTKSRQLGAVAHGANVSKMNQVERSLRGALVPLSPAIALVAVQLVFFGLPAGAWIRAVVIGLLTALLAVGMALVYRANRVLNFSQADLGFVPATLSVGLIVFNGLPYLFGFGVGLVGSLVLGAIVELAIVRRFVRSPRLVLTVATLGITQLLTVLALLVPKMWGKVAASQRINPPISWKLTIGTFILNANDLIALIVAPVAMIGVGLFLSRTTLGTAVRAAAERSDRAALLGIPVGWLSTVVWMLASVLSFLALFLRAGILGVPIGGALSISNLILALAALVIGRLRNLPTIAAAAVALGILEYGIQWNADSPLLVAPFVGAAVMVALLLQRRGTTRLDQDTTASWRLADEVRSLSVEVRRLPLVRLLRWGVFAFIGAAVFVIPILLRTDQVIKVSAIFIYSIIGVSLVVLTGWAGQISLGQVGFVAIGAAVSAKCTSQWNIDLSLSLVIAAIAGGVAAFIVGIPALRLRGLYLAVVTLVFALSVTEWFLNDRFFSWIPTSRIKRHPLFGRINIDTPTRFYVYTLIVLAVVFVSVRGIRHSRTGRAILALRDNEKAAQAYAVPVIWVKLTAFTISGAVAGVAGGLYTHLNYSFDISSYNVGRSLEVFTASIVGGLGSLFGAVLGAAYLRGMEWFVTADEWRFLSTAVGVLFVLLALPGGLGALVIRIRDDLSQRIAKRHAIKHKALKKEDGLS</sequence>
<feature type="transmembrane region" description="Helical" evidence="6">
    <location>
        <begin position="316"/>
        <end position="334"/>
    </location>
</feature>
<evidence type="ECO:0000256" key="4">
    <source>
        <dbReference type="ARBA" id="ARBA00022989"/>
    </source>
</evidence>
<dbReference type="InterPro" id="IPR001851">
    <property type="entry name" value="ABC_transp_permease"/>
</dbReference>
<feature type="transmembrane region" description="Helical" evidence="6">
    <location>
        <begin position="115"/>
        <end position="134"/>
    </location>
</feature>
<feature type="transmembrane region" description="Helical" evidence="6">
    <location>
        <begin position="265"/>
        <end position="286"/>
    </location>
</feature>
<evidence type="ECO:0000256" key="1">
    <source>
        <dbReference type="ARBA" id="ARBA00004651"/>
    </source>
</evidence>
<reference evidence="10" key="1">
    <citation type="submission" date="2020-05" db="EMBL/GenBank/DDBJ databases">
        <authorList>
            <person name="Chiriac C."/>
            <person name="Salcher M."/>
            <person name="Ghai R."/>
            <person name="Kavagutti S V."/>
        </authorList>
    </citation>
    <scope>NUCLEOTIDE SEQUENCE</scope>
</reference>
<proteinExistence type="predicted"/>
<dbReference type="EMBL" id="CAFBLJ010000062">
    <property type="protein sequence ID" value="CAB4874504.1"/>
    <property type="molecule type" value="Genomic_DNA"/>
</dbReference>
<dbReference type="GO" id="GO:0015658">
    <property type="term" value="F:branched-chain amino acid transmembrane transporter activity"/>
    <property type="evidence" value="ECO:0007669"/>
    <property type="project" value="InterPro"/>
</dbReference>
<feature type="transmembrane region" description="Helical" evidence="6">
    <location>
        <begin position="184"/>
        <end position="213"/>
    </location>
</feature>
<dbReference type="Pfam" id="PF02653">
    <property type="entry name" value="BPD_transp_2"/>
    <property type="match status" value="2"/>
</dbReference>
<evidence type="ECO:0000313" key="7">
    <source>
        <dbReference type="EMBL" id="CAB4723482.1"/>
    </source>
</evidence>
<feature type="transmembrane region" description="Helical" evidence="6">
    <location>
        <begin position="371"/>
        <end position="391"/>
    </location>
</feature>
<dbReference type="CDD" id="cd06581">
    <property type="entry name" value="TM_PBP1_LivM_like"/>
    <property type="match status" value="1"/>
</dbReference>
<dbReference type="GO" id="GO:0005886">
    <property type="term" value="C:plasma membrane"/>
    <property type="evidence" value="ECO:0007669"/>
    <property type="project" value="UniProtKB-SubCell"/>
</dbReference>
<dbReference type="EMBL" id="CAFBMF010000046">
    <property type="protein sequence ID" value="CAB4899787.1"/>
    <property type="molecule type" value="Genomic_DNA"/>
</dbReference>
<evidence type="ECO:0000256" key="3">
    <source>
        <dbReference type="ARBA" id="ARBA00022692"/>
    </source>
</evidence>
<evidence type="ECO:0000256" key="2">
    <source>
        <dbReference type="ARBA" id="ARBA00022475"/>
    </source>
</evidence>
<feature type="transmembrane region" description="Helical" evidence="6">
    <location>
        <begin position="475"/>
        <end position="494"/>
    </location>
</feature>
<protein>
    <submittedName>
        <fullName evidence="10">Unannotated protein</fullName>
    </submittedName>
</protein>
<feature type="transmembrane region" description="Helical" evidence="6">
    <location>
        <begin position="450"/>
        <end position="468"/>
    </location>
</feature>
<feature type="transmembrane region" description="Helical" evidence="6">
    <location>
        <begin position="293"/>
        <end position="310"/>
    </location>
</feature>
<evidence type="ECO:0000313" key="9">
    <source>
        <dbReference type="EMBL" id="CAB4874504.1"/>
    </source>
</evidence>
<feature type="transmembrane region" description="Helical" evidence="6">
    <location>
        <begin position="32"/>
        <end position="51"/>
    </location>
</feature>
<feature type="transmembrane region" description="Helical" evidence="6">
    <location>
        <begin position="644"/>
        <end position="669"/>
    </location>
</feature>
<feature type="transmembrane region" description="Helical" evidence="6">
    <location>
        <begin position="610"/>
        <end position="632"/>
    </location>
</feature>
<dbReference type="PANTHER" id="PTHR30482:SF20">
    <property type="entry name" value="HIGH-AFFINITY BRANCHED-CHAIN AMINO ACID TRANSPORT SYSTEM PERMEASE PROTEIN LIVM"/>
    <property type="match status" value="1"/>
</dbReference>
<gene>
    <name evidence="7" type="ORF">UFOPK2658_01225</name>
    <name evidence="8" type="ORF">UFOPK3004_00841</name>
    <name evidence="9" type="ORF">UFOPK3304_01193</name>
    <name evidence="10" type="ORF">UFOPK3494_00876</name>
</gene>
<dbReference type="InterPro" id="IPR043428">
    <property type="entry name" value="LivM-like"/>
</dbReference>
<evidence type="ECO:0000256" key="5">
    <source>
        <dbReference type="ARBA" id="ARBA00023136"/>
    </source>
</evidence>
<evidence type="ECO:0000313" key="8">
    <source>
        <dbReference type="EMBL" id="CAB4804118.1"/>
    </source>
</evidence>
<keyword evidence="4 6" id="KW-1133">Transmembrane helix</keyword>
<name>A0A6J7FWA6_9ZZZZ</name>
<dbReference type="EMBL" id="CAFAAL010000062">
    <property type="protein sequence ID" value="CAB4804118.1"/>
    <property type="molecule type" value="Genomic_DNA"/>
</dbReference>